<dbReference type="Gene3D" id="3.40.50.720">
    <property type="entry name" value="NAD(P)-binding Rossmann-like Domain"/>
    <property type="match status" value="1"/>
</dbReference>
<dbReference type="SUPFAM" id="SSF51735">
    <property type="entry name" value="NAD(P)-binding Rossmann-fold domains"/>
    <property type="match status" value="1"/>
</dbReference>
<dbReference type="InterPro" id="IPR051203">
    <property type="entry name" value="Polysaccharide_Synthase-Rel"/>
</dbReference>
<name>A0AA42BSD7_9BACI</name>
<dbReference type="Proteomes" id="UP001156102">
    <property type="component" value="Unassembled WGS sequence"/>
</dbReference>
<proteinExistence type="inferred from homology"/>
<dbReference type="InterPro" id="IPR003869">
    <property type="entry name" value="Polysac_CapD-like"/>
</dbReference>
<organism evidence="3 4">
    <name type="scientific">Ectobacillus ponti</name>
    <dbReference type="NCBI Taxonomy" id="2961894"/>
    <lineage>
        <taxon>Bacteria</taxon>
        <taxon>Bacillati</taxon>
        <taxon>Bacillota</taxon>
        <taxon>Bacilli</taxon>
        <taxon>Bacillales</taxon>
        <taxon>Bacillaceae</taxon>
        <taxon>Ectobacillus</taxon>
    </lineage>
</organism>
<sequence length="329" mass="37065">MFENQTILITGGTGSWGYELTRRLLTYQPKEIRVFSRSEDAQVRMLRAFNHNPLLKFVIGDVRDFQAVTEACKGVNYVFHLAALKHVPICEEQPYEAIKTNIAGTEHIIRASILHGVEKVINVSTDKAVNPVNLYGLTKAIGEKLITQANFQSEKTKFVSVRGGNVLGTNGSVVPFFKKQILEGKDVTLTSQSMTRFFLTVSDSIDLLVKAAEISSGGEIFVMKMSCCRIADLAKVLIRNFSQTEVNIQEVGVRLGEKLHEALLTKYESTHSYQYMDQYFIILPAHLDVSDFPQYKDLPKVALEEYESTQDLMTEEQIEKLLQRGGFLL</sequence>
<evidence type="ECO:0000313" key="4">
    <source>
        <dbReference type="Proteomes" id="UP001156102"/>
    </source>
</evidence>
<comment type="similarity">
    <text evidence="1">Belongs to the polysaccharide synthase family.</text>
</comment>
<comment type="caution">
    <text evidence="3">The sequence shown here is derived from an EMBL/GenBank/DDBJ whole genome shotgun (WGS) entry which is preliminary data.</text>
</comment>
<dbReference type="PANTHER" id="PTHR43318">
    <property type="entry name" value="UDP-N-ACETYLGLUCOSAMINE 4,6-DEHYDRATASE"/>
    <property type="match status" value="1"/>
</dbReference>
<accession>A0AA42BSD7</accession>
<evidence type="ECO:0000256" key="1">
    <source>
        <dbReference type="ARBA" id="ARBA00007430"/>
    </source>
</evidence>
<dbReference type="CDD" id="cd05237">
    <property type="entry name" value="UDP_invert_4-6DH_SDR_e"/>
    <property type="match status" value="1"/>
</dbReference>
<keyword evidence="4" id="KW-1185">Reference proteome</keyword>
<gene>
    <name evidence="3" type="ORF">NK662_07255</name>
</gene>
<dbReference type="Pfam" id="PF02719">
    <property type="entry name" value="Polysacc_synt_2"/>
    <property type="match status" value="1"/>
</dbReference>
<dbReference type="EMBL" id="JANCLT010000003">
    <property type="protein sequence ID" value="MCP8968338.1"/>
    <property type="molecule type" value="Genomic_DNA"/>
</dbReference>
<dbReference type="AlphaFoldDB" id="A0AA42BSD7"/>
<reference evidence="3" key="1">
    <citation type="submission" date="2022-07" db="EMBL/GenBank/DDBJ databases">
        <authorList>
            <person name="Li W.-J."/>
            <person name="Deng Q.-Q."/>
        </authorList>
    </citation>
    <scope>NUCLEOTIDE SEQUENCE</scope>
    <source>
        <strain evidence="3">SYSU M60031</strain>
    </source>
</reference>
<evidence type="ECO:0000313" key="3">
    <source>
        <dbReference type="EMBL" id="MCP8968338.1"/>
    </source>
</evidence>
<dbReference type="RefSeq" id="WP_254758252.1">
    <property type="nucleotide sequence ID" value="NZ_JANCLT010000003.1"/>
</dbReference>
<evidence type="ECO:0000259" key="2">
    <source>
        <dbReference type="Pfam" id="PF02719"/>
    </source>
</evidence>
<feature type="domain" description="Polysaccharide biosynthesis protein CapD-like" evidence="2">
    <location>
        <begin position="7"/>
        <end position="280"/>
    </location>
</feature>
<dbReference type="PANTHER" id="PTHR43318:SF2">
    <property type="entry name" value="UDP-N-ACETYLGLUCOSAMINE 4,6-DEHYDRATASE (INVERTING)"/>
    <property type="match status" value="1"/>
</dbReference>
<dbReference type="InterPro" id="IPR036291">
    <property type="entry name" value="NAD(P)-bd_dom_sf"/>
</dbReference>
<protein>
    <submittedName>
        <fullName evidence="3">Polysaccharide biosynthesis protein</fullName>
    </submittedName>
</protein>